<accession>A0A0D3IF06</accession>
<dbReference type="Proteomes" id="UP000013827">
    <property type="component" value="Unassembled WGS sequence"/>
</dbReference>
<proteinExistence type="predicted"/>
<dbReference type="PaxDb" id="2903-EOD09841"/>
<dbReference type="HOGENOM" id="CLU_035667_0_0_1"/>
<evidence type="ECO:0000256" key="1">
    <source>
        <dbReference type="SAM" id="MobiDB-lite"/>
    </source>
</evidence>
<dbReference type="EnsemblProtists" id="EOD09841">
    <property type="protein sequence ID" value="EOD09841"/>
    <property type="gene ID" value="EMIHUDRAFT_452847"/>
</dbReference>
<evidence type="ECO:0000313" key="2">
    <source>
        <dbReference type="EnsemblProtists" id="EOD09841"/>
    </source>
</evidence>
<dbReference type="AlphaFoldDB" id="A0A0D3IF06"/>
<organism evidence="2 3">
    <name type="scientific">Emiliania huxleyi (strain CCMP1516)</name>
    <dbReference type="NCBI Taxonomy" id="280463"/>
    <lineage>
        <taxon>Eukaryota</taxon>
        <taxon>Haptista</taxon>
        <taxon>Haptophyta</taxon>
        <taxon>Prymnesiophyceae</taxon>
        <taxon>Isochrysidales</taxon>
        <taxon>Noelaerhabdaceae</taxon>
        <taxon>Emiliania</taxon>
    </lineage>
</organism>
<keyword evidence="3" id="KW-1185">Reference proteome</keyword>
<name>A0A0D3IF06_EMIH1</name>
<protein>
    <submittedName>
        <fullName evidence="2">Uncharacterized protein</fullName>
    </submittedName>
</protein>
<reference evidence="3" key="1">
    <citation type="journal article" date="2013" name="Nature">
        <title>Pan genome of the phytoplankton Emiliania underpins its global distribution.</title>
        <authorList>
            <person name="Read B.A."/>
            <person name="Kegel J."/>
            <person name="Klute M.J."/>
            <person name="Kuo A."/>
            <person name="Lefebvre S.C."/>
            <person name="Maumus F."/>
            <person name="Mayer C."/>
            <person name="Miller J."/>
            <person name="Monier A."/>
            <person name="Salamov A."/>
            <person name="Young J."/>
            <person name="Aguilar M."/>
            <person name="Claverie J.M."/>
            <person name="Frickenhaus S."/>
            <person name="Gonzalez K."/>
            <person name="Herman E.K."/>
            <person name="Lin Y.C."/>
            <person name="Napier J."/>
            <person name="Ogata H."/>
            <person name="Sarno A.F."/>
            <person name="Shmutz J."/>
            <person name="Schroeder D."/>
            <person name="de Vargas C."/>
            <person name="Verret F."/>
            <person name="von Dassow P."/>
            <person name="Valentin K."/>
            <person name="Van de Peer Y."/>
            <person name="Wheeler G."/>
            <person name="Dacks J.B."/>
            <person name="Delwiche C.F."/>
            <person name="Dyhrman S.T."/>
            <person name="Glockner G."/>
            <person name="John U."/>
            <person name="Richards T."/>
            <person name="Worden A.Z."/>
            <person name="Zhang X."/>
            <person name="Grigoriev I.V."/>
            <person name="Allen A.E."/>
            <person name="Bidle K."/>
            <person name="Borodovsky M."/>
            <person name="Bowler C."/>
            <person name="Brownlee C."/>
            <person name="Cock J.M."/>
            <person name="Elias M."/>
            <person name="Gladyshev V.N."/>
            <person name="Groth M."/>
            <person name="Guda C."/>
            <person name="Hadaegh A."/>
            <person name="Iglesias-Rodriguez M.D."/>
            <person name="Jenkins J."/>
            <person name="Jones B.M."/>
            <person name="Lawson T."/>
            <person name="Leese F."/>
            <person name="Lindquist E."/>
            <person name="Lobanov A."/>
            <person name="Lomsadze A."/>
            <person name="Malik S.B."/>
            <person name="Marsh M.E."/>
            <person name="Mackinder L."/>
            <person name="Mock T."/>
            <person name="Mueller-Roeber B."/>
            <person name="Pagarete A."/>
            <person name="Parker M."/>
            <person name="Probert I."/>
            <person name="Quesneville H."/>
            <person name="Raines C."/>
            <person name="Rensing S.A."/>
            <person name="Riano-Pachon D.M."/>
            <person name="Richier S."/>
            <person name="Rokitta S."/>
            <person name="Shiraiwa Y."/>
            <person name="Soanes D.M."/>
            <person name="van der Giezen M."/>
            <person name="Wahlund T.M."/>
            <person name="Williams B."/>
            <person name="Wilson W."/>
            <person name="Wolfe G."/>
            <person name="Wurch L.L."/>
        </authorList>
    </citation>
    <scope>NUCLEOTIDE SEQUENCE</scope>
</reference>
<dbReference type="GeneID" id="17255939"/>
<sequence>MWFIQHREGAVHGARLLLIDSMLTAAVLVATTAAKPQLAQLLSRATDLETSAGDTTSGIHGPFPLSTDGWRECVAGWEHVQKKWKSLGLIAHPYPKSAHAHVPACRALAMQPALLREMRAVIGTDDLMVATMSVLVKEVGWEHRWHTDVENAIDRTRCNDTSWTAKLHKQCKVCEGGDFSSLWRRGGQLAKVARREVSPHAALVQLAAADTQAWAFRGATWHASFNNASSRKTRTAVQMHFMPTRCKFRSDSGLENAPELPTSERQRPPGIGVVLPPVIPLQGKASATLRGSGEEATQNNWMFPDEPEPAVVDATFDRTPKRKRDCAAATFAPDTPLKSLAHDLNAGGWVDKLCKLKSGVDAGAGIVDKSKCKTHQLTGHSAGAPIMEYHTSKLRKNFAAHEMRTHEEIELVYVLRGSILISLKQRGEHTKTLYRRTLDAASPTPP</sequence>
<reference evidence="2" key="2">
    <citation type="submission" date="2024-10" db="UniProtKB">
        <authorList>
            <consortium name="EnsemblProtists"/>
        </authorList>
    </citation>
    <scope>IDENTIFICATION</scope>
</reference>
<dbReference type="RefSeq" id="XP_005762270.1">
    <property type="nucleotide sequence ID" value="XM_005762213.1"/>
</dbReference>
<dbReference type="KEGG" id="ehx:EMIHUDRAFT_452847"/>
<dbReference type="SUPFAM" id="SSF51197">
    <property type="entry name" value="Clavaminate synthase-like"/>
    <property type="match status" value="1"/>
</dbReference>
<feature type="region of interest" description="Disordered" evidence="1">
    <location>
        <begin position="249"/>
        <end position="271"/>
    </location>
</feature>
<evidence type="ECO:0000313" key="3">
    <source>
        <dbReference type="Proteomes" id="UP000013827"/>
    </source>
</evidence>